<dbReference type="InterPro" id="IPR000620">
    <property type="entry name" value="EamA_dom"/>
</dbReference>
<dbReference type="SUPFAM" id="SSF103481">
    <property type="entry name" value="Multidrug resistance efflux transporter EmrE"/>
    <property type="match status" value="2"/>
</dbReference>
<feature type="domain" description="EamA" evidence="6">
    <location>
        <begin position="23"/>
        <end position="149"/>
    </location>
</feature>
<evidence type="ECO:0000256" key="4">
    <source>
        <dbReference type="ARBA" id="ARBA00023136"/>
    </source>
</evidence>
<protein>
    <submittedName>
        <fullName evidence="7">EamA family transporter</fullName>
    </submittedName>
</protein>
<keyword evidence="4 5" id="KW-0472">Membrane</keyword>
<evidence type="ECO:0000256" key="3">
    <source>
        <dbReference type="ARBA" id="ARBA00022989"/>
    </source>
</evidence>
<dbReference type="AlphaFoldDB" id="A0A317DTL7"/>
<name>A0A317DTL7_9PROT</name>
<evidence type="ECO:0000259" key="6">
    <source>
        <dbReference type="Pfam" id="PF00892"/>
    </source>
</evidence>
<evidence type="ECO:0000313" key="8">
    <source>
        <dbReference type="Proteomes" id="UP000246077"/>
    </source>
</evidence>
<dbReference type="PANTHER" id="PTHR32322:SF9">
    <property type="entry name" value="AMINO-ACID METABOLITE EFFLUX PUMP-RELATED"/>
    <property type="match status" value="1"/>
</dbReference>
<dbReference type="InterPro" id="IPR050638">
    <property type="entry name" value="AA-Vitamin_Transporters"/>
</dbReference>
<feature type="transmembrane region" description="Helical" evidence="5">
    <location>
        <begin position="51"/>
        <end position="71"/>
    </location>
</feature>
<feature type="transmembrane region" description="Helical" evidence="5">
    <location>
        <begin position="21"/>
        <end position="39"/>
    </location>
</feature>
<dbReference type="InterPro" id="IPR037185">
    <property type="entry name" value="EmrE-like"/>
</dbReference>
<accession>A0A317DTL7</accession>
<keyword evidence="2 5" id="KW-0812">Transmembrane</keyword>
<gene>
    <name evidence="7" type="ORF">DKG75_21095</name>
</gene>
<comment type="caution">
    <text evidence="7">The sequence shown here is derived from an EMBL/GenBank/DDBJ whole genome shotgun (WGS) entry which is preliminary data.</text>
</comment>
<feature type="transmembrane region" description="Helical" evidence="5">
    <location>
        <begin position="279"/>
        <end position="297"/>
    </location>
</feature>
<comment type="subcellular location">
    <subcellularLocation>
        <location evidence="1">Membrane</location>
        <topology evidence="1">Multi-pass membrane protein</topology>
    </subcellularLocation>
</comment>
<dbReference type="Proteomes" id="UP000246077">
    <property type="component" value="Unassembled WGS sequence"/>
</dbReference>
<sequence length="307" mass="33171">MQEPQWSRRALPAIDRSMAPIDIFLVFLVNLIWGFNFIAAKVGVGELPPMLMTGIRFCAIALVLFPLLFRVPRDQMRAVIWVAITAGLLHFGLLFIGIARVGDVSSAAVAIQLNIPFVTILSVIVLKETIRWIRIAGIVLAFAGVVVIGYDPQVFSYIDGLMLCVGAAFAMAVAMIIMRRMRGVGVFVLQAWMGAITGPAMLALSLVFEDGQVQAVADASLLAWAAVAYTAFCSSLIAHAANYRLLQRYPVTLTAPMMLMSPVLGIVFGVTLLDDTLTVRMIVGSLMTLAGVGIVMLRERRIAGTAS</sequence>
<dbReference type="Gene3D" id="1.10.3730.20">
    <property type="match status" value="1"/>
</dbReference>
<feature type="transmembrane region" description="Helical" evidence="5">
    <location>
        <begin position="104"/>
        <end position="125"/>
    </location>
</feature>
<feature type="transmembrane region" description="Helical" evidence="5">
    <location>
        <begin position="253"/>
        <end position="273"/>
    </location>
</feature>
<organism evidence="7 8">
    <name type="scientific">Zavarzinia compransoris</name>
    <dbReference type="NCBI Taxonomy" id="1264899"/>
    <lineage>
        <taxon>Bacteria</taxon>
        <taxon>Pseudomonadati</taxon>
        <taxon>Pseudomonadota</taxon>
        <taxon>Alphaproteobacteria</taxon>
        <taxon>Rhodospirillales</taxon>
        <taxon>Zavarziniaceae</taxon>
        <taxon>Zavarzinia</taxon>
    </lineage>
</organism>
<dbReference type="PANTHER" id="PTHR32322">
    <property type="entry name" value="INNER MEMBRANE TRANSPORTER"/>
    <property type="match status" value="1"/>
</dbReference>
<keyword evidence="8" id="KW-1185">Reference proteome</keyword>
<evidence type="ECO:0000313" key="7">
    <source>
        <dbReference type="EMBL" id="PWR18037.1"/>
    </source>
</evidence>
<evidence type="ECO:0000256" key="1">
    <source>
        <dbReference type="ARBA" id="ARBA00004141"/>
    </source>
</evidence>
<feature type="domain" description="EamA" evidence="6">
    <location>
        <begin position="160"/>
        <end position="296"/>
    </location>
</feature>
<dbReference type="GO" id="GO:0016020">
    <property type="term" value="C:membrane"/>
    <property type="evidence" value="ECO:0007669"/>
    <property type="project" value="UniProtKB-SubCell"/>
</dbReference>
<feature type="transmembrane region" description="Helical" evidence="5">
    <location>
        <begin position="132"/>
        <end position="150"/>
    </location>
</feature>
<feature type="transmembrane region" description="Helical" evidence="5">
    <location>
        <begin position="78"/>
        <end position="98"/>
    </location>
</feature>
<reference evidence="8" key="1">
    <citation type="submission" date="2018-05" db="EMBL/GenBank/DDBJ databases">
        <title>Zavarzinia sp. HR-AS.</title>
        <authorList>
            <person name="Lee Y."/>
            <person name="Jeon C.O."/>
        </authorList>
    </citation>
    <scope>NUCLEOTIDE SEQUENCE [LARGE SCALE GENOMIC DNA]</scope>
    <source>
        <strain evidence="8">DSM 1231</strain>
    </source>
</reference>
<feature type="transmembrane region" description="Helical" evidence="5">
    <location>
        <begin position="184"/>
        <end position="208"/>
    </location>
</feature>
<proteinExistence type="predicted"/>
<dbReference type="OrthoDB" id="7158585at2"/>
<feature type="transmembrane region" description="Helical" evidence="5">
    <location>
        <begin position="156"/>
        <end position="177"/>
    </location>
</feature>
<feature type="transmembrane region" description="Helical" evidence="5">
    <location>
        <begin position="220"/>
        <end position="241"/>
    </location>
</feature>
<dbReference type="Pfam" id="PF00892">
    <property type="entry name" value="EamA"/>
    <property type="match status" value="2"/>
</dbReference>
<evidence type="ECO:0000256" key="5">
    <source>
        <dbReference type="SAM" id="Phobius"/>
    </source>
</evidence>
<dbReference type="EMBL" id="QGLF01000007">
    <property type="protein sequence ID" value="PWR18037.1"/>
    <property type="molecule type" value="Genomic_DNA"/>
</dbReference>
<keyword evidence="3 5" id="KW-1133">Transmembrane helix</keyword>
<evidence type="ECO:0000256" key="2">
    <source>
        <dbReference type="ARBA" id="ARBA00022692"/>
    </source>
</evidence>